<dbReference type="InterPro" id="IPR006467">
    <property type="entry name" value="MiaB-like_bact"/>
</dbReference>
<comment type="catalytic activity">
    <reaction evidence="13">
        <text>N(6)-L-threonylcarbamoyladenosine(37) in tRNA + (sulfur carrier)-SH + AH2 + 2 S-adenosyl-L-methionine = 2-methylsulfanyl-N(6)-L-threonylcarbamoyladenosine(37) in tRNA + (sulfur carrier)-H + 5'-deoxyadenosine + L-methionine + A + S-adenosyl-L-homocysteine + 2 H(+)</text>
        <dbReference type="Rhea" id="RHEA:37075"/>
        <dbReference type="Rhea" id="RHEA-COMP:10163"/>
        <dbReference type="Rhea" id="RHEA-COMP:11092"/>
        <dbReference type="Rhea" id="RHEA-COMP:14737"/>
        <dbReference type="Rhea" id="RHEA-COMP:14739"/>
        <dbReference type="ChEBI" id="CHEBI:13193"/>
        <dbReference type="ChEBI" id="CHEBI:15378"/>
        <dbReference type="ChEBI" id="CHEBI:17319"/>
        <dbReference type="ChEBI" id="CHEBI:17499"/>
        <dbReference type="ChEBI" id="CHEBI:29917"/>
        <dbReference type="ChEBI" id="CHEBI:57844"/>
        <dbReference type="ChEBI" id="CHEBI:57856"/>
        <dbReference type="ChEBI" id="CHEBI:59789"/>
        <dbReference type="ChEBI" id="CHEBI:64428"/>
        <dbReference type="ChEBI" id="CHEBI:74418"/>
        <dbReference type="ChEBI" id="CHEBI:74420"/>
        <dbReference type="EC" id="2.8.4.5"/>
    </reaction>
</comment>
<organism evidence="18 19">
    <name type="scientific">Clostridium aminobutyricum</name>
    <dbReference type="NCBI Taxonomy" id="33953"/>
    <lineage>
        <taxon>Bacteria</taxon>
        <taxon>Bacillati</taxon>
        <taxon>Bacillota</taxon>
        <taxon>Clostridia</taxon>
        <taxon>Eubacteriales</taxon>
        <taxon>Clostridiaceae</taxon>
        <taxon>Clostridium</taxon>
    </lineage>
</organism>
<dbReference type="EMBL" id="JAFJZZ010000001">
    <property type="protein sequence ID" value="MBN7772706.1"/>
    <property type="molecule type" value="Genomic_DNA"/>
</dbReference>
<keyword evidence="11" id="KW-0411">Iron-sulfur</keyword>
<dbReference type="Gene3D" id="3.40.50.12160">
    <property type="entry name" value="Methylthiotransferase, N-terminal domain"/>
    <property type="match status" value="1"/>
</dbReference>
<dbReference type="InterPro" id="IPR034557">
    <property type="entry name" value="ThrcA_tRNA_MEthiotransferase"/>
</dbReference>
<dbReference type="Proteomes" id="UP000664545">
    <property type="component" value="Unassembled WGS sequence"/>
</dbReference>
<keyword evidence="7" id="KW-0949">S-adenosyl-L-methionine</keyword>
<evidence type="ECO:0000256" key="11">
    <source>
        <dbReference type="ARBA" id="ARBA00023014"/>
    </source>
</evidence>
<dbReference type="FunFam" id="3.80.30.20:FF:000001">
    <property type="entry name" value="tRNA-2-methylthio-N(6)-dimethylallyladenosine synthase 2"/>
    <property type="match status" value="1"/>
</dbReference>
<dbReference type="Gene3D" id="3.80.30.20">
    <property type="entry name" value="tm_1862 like domain"/>
    <property type="match status" value="1"/>
</dbReference>
<evidence type="ECO:0000256" key="9">
    <source>
        <dbReference type="ARBA" id="ARBA00022723"/>
    </source>
</evidence>
<dbReference type="GO" id="GO:0035598">
    <property type="term" value="F:tRNA (N(6)-L-threonylcarbamoyladenosine(37)-C(2))-methylthiotransferase activity"/>
    <property type="evidence" value="ECO:0007669"/>
    <property type="project" value="UniProtKB-EC"/>
</dbReference>
<protein>
    <recommendedName>
        <fullName evidence="15">Threonylcarbamoyladenosine tRNA methylthiotransferase MtaB</fullName>
        <ecNumber evidence="3">2.8.4.5</ecNumber>
    </recommendedName>
    <alternativeName>
        <fullName evidence="12">tRNA-t(6)A37 methylthiotransferase</fullName>
    </alternativeName>
</protein>
<dbReference type="Pfam" id="PF04055">
    <property type="entry name" value="Radical_SAM"/>
    <property type="match status" value="1"/>
</dbReference>
<comment type="cofactor">
    <cofactor evidence="1">
        <name>[4Fe-4S] cluster</name>
        <dbReference type="ChEBI" id="CHEBI:49883"/>
    </cofactor>
</comment>
<keyword evidence="6" id="KW-0808">Transferase</keyword>
<dbReference type="Pfam" id="PF00919">
    <property type="entry name" value="UPF0004"/>
    <property type="match status" value="1"/>
</dbReference>
<keyword evidence="9" id="KW-0479">Metal-binding</keyword>
<keyword evidence="4" id="KW-0004">4Fe-4S</keyword>
<dbReference type="PROSITE" id="PS51918">
    <property type="entry name" value="RADICAL_SAM"/>
    <property type="match status" value="1"/>
</dbReference>
<dbReference type="PROSITE" id="PS01278">
    <property type="entry name" value="MTTASE_RADICAL"/>
    <property type="match status" value="1"/>
</dbReference>
<dbReference type="SFLD" id="SFLDS00029">
    <property type="entry name" value="Radical_SAM"/>
    <property type="match status" value="1"/>
</dbReference>
<dbReference type="SFLD" id="SFLDG01061">
    <property type="entry name" value="methylthiotransferase"/>
    <property type="match status" value="1"/>
</dbReference>
<keyword evidence="10" id="KW-0408">Iron</keyword>
<evidence type="ECO:0000256" key="3">
    <source>
        <dbReference type="ARBA" id="ARBA00013273"/>
    </source>
</evidence>
<dbReference type="NCBIfam" id="TIGR01579">
    <property type="entry name" value="MiaB-like-C"/>
    <property type="match status" value="1"/>
</dbReference>
<feature type="domain" description="MTTase N-terminal" evidence="16">
    <location>
        <begin position="32"/>
        <end position="144"/>
    </location>
</feature>
<dbReference type="PANTHER" id="PTHR11918:SF45">
    <property type="entry name" value="THREONYLCARBAMOYLADENOSINE TRNA METHYLTHIOTRANSFERASE"/>
    <property type="match status" value="1"/>
</dbReference>
<feature type="domain" description="Radical SAM core" evidence="17">
    <location>
        <begin position="171"/>
        <end position="409"/>
    </location>
</feature>
<dbReference type="PROSITE" id="PS51449">
    <property type="entry name" value="MTTASE_N"/>
    <property type="match status" value="1"/>
</dbReference>
<keyword evidence="8" id="KW-0819">tRNA processing</keyword>
<evidence type="ECO:0000256" key="5">
    <source>
        <dbReference type="ARBA" id="ARBA00022490"/>
    </source>
</evidence>
<name>A0A939II48_CLOAM</name>
<dbReference type="FunFam" id="3.40.50.12160:FF:000004">
    <property type="entry name" value="Threonylcarbamoyladenosine tRNA methylthiotransferase MtaB"/>
    <property type="match status" value="1"/>
</dbReference>
<evidence type="ECO:0000256" key="15">
    <source>
        <dbReference type="ARBA" id="ARBA00069898"/>
    </source>
</evidence>
<gene>
    <name evidence="18" type="primary">mtaB</name>
    <name evidence="18" type="ORF">JYB65_04965</name>
</gene>
<evidence type="ECO:0000256" key="12">
    <source>
        <dbReference type="ARBA" id="ARBA00031213"/>
    </source>
</evidence>
<dbReference type="GO" id="GO:0046872">
    <property type="term" value="F:metal ion binding"/>
    <property type="evidence" value="ECO:0007669"/>
    <property type="project" value="UniProtKB-KW"/>
</dbReference>
<comment type="caution">
    <text evidence="18">The sequence shown here is derived from an EMBL/GenBank/DDBJ whole genome shotgun (WGS) entry which is preliminary data.</text>
</comment>
<keyword evidence="5" id="KW-0963">Cytoplasm</keyword>
<dbReference type="AlphaFoldDB" id="A0A939II48"/>
<evidence type="ECO:0000256" key="1">
    <source>
        <dbReference type="ARBA" id="ARBA00001966"/>
    </source>
</evidence>
<evidence type="ECO:0000256" key="6">
    <source>
        <dbReference type="ARBA" id="ARBA00022679"/>
    </source>
</evidence>
<proteinExistence type="inferred from homology"/>
<dbReference type="InterPro" id="IPR020612">
    <property type="entry name" value="Methylthiotransferase_CS"/>
</dbReference>
<reference evidence="18" key="1">
    <citation type="submission" date="2021-02" db="EMBL/GenBank/DDBJ databases">
        <title>Abyssanaerobacter marinus gen.nov., sp., nov, anaerobic bacterium isolated from the Onnuri vent field of Indian Ocean and suggestion of Mogibacteriaceae fam. nov., and proposal of reclassification of ambiguous this family's genus member.</title>
        <authorList>
            <person name="Kim Y.J."/>
            <person name="Yang J.-A."/>
        </authorList>
    </citation>
    <scope>NUCLEOTIDE SEQUENCE</scope>
    <source>
        <strain evidence="18">DSM 2634</strain>
    </source>
</reference>
<dbReference type="InterPro" id="IPR006638">
    <property type="entry name" value="Elp3/MiaA/NifB-like_rSAM"/>
</dbReference>
<dbReference type="InterPro" id="IPR013848">
    <property type="entry name" value="Methylthiotransferase_N"/>
</dbReference>
<dbReference type="CDD" id="cd01335">
    <property type="entry name" value="Radical_SAM"/>
    <property type="match status" value="1"/>
</dbReference>
<evidence type="ECO:0000259" key="16">
    <source>
        <dbReference type="PROSITE" id="PS51449"/>
    </source>
</evidence>
<evidence type="ECO:0000259" key="17">
    <source>
        <dbReference type="PROSITE" id="PS51918"/>
    </source>
</evidence>
<evidence type="ECO:0000313" key="19">
    <source>
        <dbReference type="Proteomes" id="UP000664545"/>
    </source>
</evidence>
<evidence type="ECO:0000256" key="4">
    <source>
        <dbReference type="ARBA" id="ARBA00022485"/>
    </source>
</evidence>
<evidence type="ECO:0000256" key="7">
    <source>
        <dbReference type="ARBA" id="ARBA00022691"/>
    </source>
</evidence>
<evidence type="ECO:0000256" key="10">
    <source>
        <dbReference type="ARBA" id="ARBA00023004"/>
    </source>
</evidence>
<evidence type="ECO:0000256" key="8">
    <source>
        <dbReference type="ARBA" id="ARBA00022694"/>
    </source>
</evidence>
<dbReference type="InterPro" id="IPR007197">
    <property type="entry name" value="rSAM"/>
</dbReference>
<keyword evidence="19" id="KW-1185">Reference proteome</keyword>
<dbReference type="SUPFAM" id="SSF102114">
    <property type="entry name" value="Radical SAM enzymes"/>
    <property type="match status" value="1"/>
</dbReference>
<dbReference type="NCBIfam" id="TIGR00089">
    <property type="entry name" value="MiaB/RimO family radical SAM methylthiotransferase"/>
    <property type="match status" value="1"/>
</dbReference>
<dbReference type="InterPro" id="IPR058240">
    <property type="entry name" value="rSAM_sf"/>
</dbReference>
<dbReference type="SMART" id="SM00729">
    <property type="entry name" value="Elp3"/>
    <property type="match status" value="1"/>
</dbReference>
<dbReference type="SFLD" id="SFLDF00295">
    <property type="entry name" value="threonylcarbamoyladenosine_tRN"/>
    <property type="match status" value="1"/>
</dbReference>
<dbReference type="InterPro" id="IPR038135">
    <property type="entry name" value="Methylthiotransferase_N_sf"/>
</dbReference>
<dbReference type="EC" id="2.8.4.5" evidence="3"/>
<comment type="similarity">
    <text evidence="14">Belongs to the methylthiotransferase family. MtaB subfamily.</text>
</comment>
<comment type="function">
    <text evidence="2">Catalyzes the methylthiolation of N6-threonylcarbamoyladenosine (t(6)A), leading to the formation of 2-methylthio-N6-threonylcarbamoyladenosine (ms(2)t(6)A) at position 37 in tRNAs that read codons beginning with adenine.</text>
</comment>
<dbReference type="GO" id="GO:0051539">
    <property type="term" value="F:4 iron, 4 sulfur cluster binding"/>
    <property type="evidence" value="ECO:0007669"/>
    <property type="project" value="UniProtKB-KW"/>
</dbReference>
<evidence type="ECO:0000313" key="18">
    <source>
        <dbReference type="EMBL" id="MBN7772706.1"/>
    </source>
</evidence>
<dbReference type="InterPro" id="IPR005839">
    <property type="entry name" value="Methylthiotransferase"/>
</dbReference>
<dbReference type="SFLD" id="SFLDG01082">
    <property type="entry name" value="B12-binding_domain_containing"/>
    <property type="match status" value="1"/>
</dbReference>
<accession>A0A939II48</accession>
<sequence>MTKEKQCINGIEIEETYSRFAIDFIKTHGRKNSIATKTLGCKVNQYETEAIKEKFIHRGYEIVNEEDFADVYIINTCTVTSLADKKSRQYIRRMKKMNEASIVAVTGCYAQISPEEVSQIEGVNIVTGTNQKGRLVELVEQHLESKKENECYIQDYELINEYEETGIITSMESRTRAYIKIQEGCNRFCSYCIIPYARGNVRSRAAQDIIDEAKNLIEKGFKEIILTGINTALYGMEAEFNHSSDNRSLIGIEIILNELEKMEGDFRIRLSSLEPTVINAAYVQSLLQYKRLCPHLHLSIQSGSDNILKAMNRRYNRAEYLDIVNTLRKFNPYYGITTDIIVGFPGESEEDFRDSLDIVDKVGFCKVHVFKYSKRQGTKAADMKGHVAPEVKNRRSDELIQAGKQSADSFFQLNIGSEKTVLVEEYLQDRGCFTGYTENYMKAYIKDEQDILNREEFLNKFVQVKVEKLYLDGILCKII</sequence>
<evidence type="ECO:0000256" key="2">
    <source>
        <dbReference type="ARBA" id="ARBA00002399"/>
    </source>
</evidence>
<evidence type="ECO:0000256" key="14">
    <source>
        <dbReference type="ARBA" id="ARBA00061574"/>
    </source>
</evidence>
<evidence type="ECO:0000256" key="13">
    <source>
        <dbReference type="ARBA" id="ARBA00051661"/>
    </source>
</evidence>
<dbReference type="InterPro" id="IPR023404">
    <property type="entry name" value="rSAM_horseshoe"/>
</dbReference>
<dbReference type="RefSeq" id="WP_206581485.1">
    <property type="nucleotide sequence ID" value="NZ_JAFJZZ010000001.1"/>
</dbReference>
<dbReference type="PANTHER" id="PTHR11918">
    <property type="entry name" value="RADICAL SAM PROTEINS"/>
    <property type="match status" value="1"/>
</dbReference>